<feature type="active site" description="Proton acceptor" evidence="5">
    <location>
        <position position="209"/>
    </location>
</feature>
<evidence type="ECO:0000256" key="9">
    <source>
        <dbReference type="RuleBase" id="RU361243"/>
    </source>
</evidence>
<evidence type="ECO:0000256" key="5">
    <source>
        <dbReference type="PIRSR" id="PIRSR000114-1"/>
    </source>
</evidence>
<keyword evidence="12" id="KW-1185">Reference proteome</keyword>
<dbReference type="InterPro" id="IPR008927">
    <property type="entry name" value="6-PGluconate_DH-like_C_sf"/>
</dbReference>
<dbReference type="PRINTS" id="PR00077">
    <property type="entry name" value="GPDHDRGNASE"/>
</dbReference>
<dbReference type="InterPro" id="IPR017751">
    <property type="entry name" value="G3P_DH_NAD-dep_euk"/>
</dbReference>
<dbReference type="GO" id="GO:0005975">
    <property type="term" value="P:carbohydrate metabolic process"/>
    <property type="evidence" value="ECO:0007669"/>
    <property type="project" value="InterPro"/>
</dbReference>
<dbReference type="SUPFAM" id="SSF51735">
    <property type="entry name" value="NAD(P)-binding Rossmann-fold domains"/>
    <property type="match status" value="1"/>
</dbReference>
<dbReference type="InterPro" id="IPR006168">
    <property type="entry name" value="G3P_DH_NAD-dep"/>
</dbReference>
<evidence type="ECO:0000256" key="1">
    <source>
        <dbReference type="ARBA" id="ARBA00011009"/>
    </source>
</evidence>
<proteinExistence type="inferred from homology"/>
<evidence type="ECO:0000256" key="7">
    <source>
        <dbReference type="PIRSR" id="PIRSR000114-3"/>
    </source>
</evidence>
<evidence type="ECO:0000259" key="11">
    <source>
        <dbReference type="Pfam" id="PF07479"/>
    </source>
</evidence>
<feature type="binding site" evidence="7">
    <location>
        <position position="300"/>
    </location>
    <ligand>
        <name>NAD(+)</name>
        <dbReference type="ChEBI" id="CHEBI:57540"/>
    </ligand>
</feature>
<evidence type="ECO:0000313" key="12">
    <source>
        <dbReference type="Proteomes" id="UP000887565"/>
    </source>
</evidence>
<feature type="binding site" evidence="7">
    <location>
        <position position="302"/>
    </location>
    <ligand>
        <name>NAD(+)</name>
        <dbReference type="ChEBI" id="CHEBI:57540"/>
    </ligand>
</feature>
<dbReference type="PANTHER" id="PTHR11728:SF8">
    <property type="entry name" value="GLYCEROL-3-PHOSPHATE DEHYDROGENASE [NAD(+)]-RELATED"/>
    <property type="match status" value="1"/>
</dbReference>
<dbReference type="NCBIfam" id="TIGR03376">
    <property type="entry name" value="glycerol3P_DH"/>
    <property type="match status" value="1"/>
</dbReference>
<comment type="catalytic activity">
    <reaction evidence="4 9">
        <text>sn-glycerol 3-phosphate + NAD(+) = dihydroxyacetone phosphate + NADH + H(+)</text>
        <dbReference type="Rhea" id="RHEA:11092"/>
        <dbReference type="ChEBI" id="CHEBI:15378"/>
        <dbReference type="ChEBI" id="CHEBI:57540"/>
        <dbReference type="ChEBI" id="CHEBI:57597"/>
        <dbReference type="ChEBI" id="CHEBI:57642"/>
        <dbReference type="ChEBI" id="CHEBI:57945"/>
        <dbReference type="EC" id="1.1.1.8"/>
    </reaction>
</comment>
<feature type="binding site" evidence="6">
    <location>
        <begin position="273"/>
        <end position="274"/>
    </location>
    <ligand>
        <name>substrate</name>
    </ligand>
</feature>
<feature type="binding site" evidence="7">
    <location>
        <position position="43"/>
    </location>
    <ligand>
        <name>NAD(+)</name>
        <dbReference type="ChEBI" id="CHEBI:57540"/>
    </ligand>
</feature>
<dbReference type="SUPFAM" id="SSF48179">
    <property type="entry name" value="6-phosphogluconate dehydrogenase C-terminal domain-like"/>
    <property type="match status" value="1"/>
</dbReference>
<evidence type="ECO:0000313" key="13">
    <source>
        <dbReference type="WBParaSite" id="nRc.2.0.1.t46081-RA"/>
    </source>
</evidence>
<dbReference type="Gene3D" id="1.10.1040.10">
    <property type="entry name" value="N-(1-d-carboxylethyl)-l-norvaline Dehydrogenase, domain 2"/>
    <property type="match status" value="1"/>
</dbReference>
<dbReference type="OMA" id="NNRHENI"/>
<dbReference type="GO" id="GO:0042803">
    <property type="term" value="F:protein homodimerization activity"/>
    <property type="evidence" value="ECO:0007669"/>
    <property type="project" value="InterPro"/>
</dbReference>
<dbReference type="GO" id="GO:0051287">
    <property type="term" value="F:NAD binding"/>
    <property type="evidence" value="ECO:0007669"/>
    <property type="project" value="UniProtKB-UniRule"/>
</dbReference>
<feature type="binding site" evidence="7">
    <location>
        <position position="273"/>
    </location>
    <ligand>
        <name>NAD(+)</name>
        <dbReference type="ChEBI" id="CHEBI:57540"/>
    </ligand>
</feature>
<dbReference type="PIRSF" id="PIRSF000114">
    <property type="entry name" value="Glycerol-3-P_dh"/>
    <property type="match status" value="1"/>
</dbReference>
<dbReference type="Gene3D" id="3.40.50.720">
    <property type="entry name" value="NAD(P)-binding Rossmann-like Domain"/>
    <property type="match status" value="1"/>
</dbReference>
<dbReference type="InterPro" id="IPR036291">
    <property type="entry name" value="NAD(P)-bd_dom_sf"/>
</dbReference>
<dbReference type="GO" id="GO:0005829">
    <property type="term" value="C:cytosol"/>
    <property type="evidence" value="ECO:0007669"/>
    <property type="project" value="TreeGrafter"/>
</dbReference>
<feature type="binding site" evidence="7">
    <location>
        <position position="99"/>
    </location>
    <ligand>
        <name>NAD(+)</name>
        <dbReference type="ChEBI" id="CHEBI:57540"/>
    </ligand>
</feature>
<feature type="binding site" evidence="7">
    <location>
        <position position="158"/>
    </location>
    <ligand>
        <name>NAD(+)</name>
        <dbReference type="ChEBI" id="CHEBI:57540"/>
    </ligand>
</feature>
<reference evidence="13" key="1">
    <citation type="submission" date="2022-11" db="UniProtKB">
        <authorList>
            <consortium name="WormBaseParasite"/>
        </authorList>
    </citation>
    <scope>IDENTIFICATION</scope>
</reference>
<protein>
    <recommendedName>
        <fullName evidence="9">Glycerol-3-phosphate dehydrogenase [NAD(+)]</fullName>
        <ecNumber evidence="9">1.1.1.8</ecNumber>
    </recommendedName>
</protein>
<dbReference type="FunFam" id="1.10.1040.10:FF:000004">
    <property type="entry name" value="Glycerol-3-phosphate dehydrogenase [NAD(+)]"/>
    <property type="match status" value="1"/>
</dbReference>
<organism evidence="12 13">
    <name type="scientific">Romanomermis culicivorax</name>
    <name type="common">Nematode worm</name>
    <dbReference type="NCBI Taxonomy" id="13658"/>
    <lineage>
        <taxon>Eukaryota</taxon>
        <taxon>Metazoa</taxon>
        <taxon>Ecdysozoa</taxon>
        <taxon>Nematoda</taxon>
        <taxon>Enoplea</taxon>
        <taxon>Dorylaimia</taxon>
        <taxon>Mermithida</taxon>
        <taxon>Mermithoidea</taxon>
        <taxon>Mermithidae</taxon>
        <taxon>Romanomermis</taxon>
    </lineage>
</organism>
<feature type="binding site" evidence="6">
    <location>
        <position position="122"/>
    </location>
    <ligand>
        <name>substrate</name>
    </ligand>
</feature>
<name>A0A915L8K9_ROMCU</name>
<dbReference type="PROSITE" id="PS00957">
    <property type="entry name" value="NAD_G3PDH"/>
    <property type="match status" value="1"/>
</dbReference>
<feature type="binding site" evidence="7">
    <location>
        <begin position="11"/>
        <end position="16"/>
    </location>
    <ligand>
        <name>NAD(+)</name>
        <dbReference type="ChEBI" id="CHEBI:57540"/>
    </ligand>
</feature>
<dbReference type="InterPro" id="IPR006109">
    <property type="entry name" value="G3P_DH_NAD-dep_C"/>
</dbReference>
<dbReference type="WBParaSite" id="nRc.2.0.1.t46081-RA">
    <property type="protein sequence ID" value="nRc.2.0.1.t46081-RA"/>
    <property type="gene ID" value="nRc.2.0.1.g46081"/>
</dbReference>
<comment type="similarity">
    <text evidence="1 8">Belongs to the NAD-dependent glycerol-3-phosphate dehydrogenase family.</text>
</comment>
<evidence type="ECO:0000256" key="4">
    <source>
        <dbReference type="ARBA" id="ARBA00048683"/>
    </source>
</evidence>
<accession>A0A915L8K9</accession>
<keyword evidence="2 8" id="KW-0560">Oxidoreductase</keyword>
<dbReference type="GO" id="GO:0141152">
    <property type="term" value="F:glycerol-3-phosphate dehydrogenase (NAD+) activity"/>
    <property type="evidence" value="ECO:0007669"/>
    <property type="project" value="UniProtKB-UniRule"/>
</dbReference>
<feature type="domain" description="Glycerol-3-phosphate dehydrogenase NAD-dependent N-terminal" evidence="10">
    <location>
        <begin position="6"/>
        <end position="177"/>
    </location>
</feature>
<evidence type="ECO:0000256" key="8">
    <source>
        <dbReference type="RuleBase" id="RU000437"/>
    </source>
</evidence>
<dbReference type="EC" id="1.1.1.8" evidence="9"/>
<dbReference type="AlphaFoldDB" id="A0A915L8K9"/>
<evidence type="ECO:0000256" key="6">
    <source>
        <dbReference type="PIRSR" id="PIRSR000114-2"/>
    </source>
</evidence>
<dbReference type="InterPro" id="IPR011128">
    <property type="entry name" value="G3P_DH_NAD-dep_N"/>
</dbReference>
<dbReference type="InterPro" id="IPR013328">
    <property type="entry name" value="6PGD_dom2"/>
</dbReference>
<dbReference type="PANTHER" id="PTHR11728">
    <property type="entry name" value="GLYCEROL-3-PHOSPHATE DEHYDROGENASE"/>
    <property type="match status" value="1"/>
</dbReference>
<dbReference type="Pfam" id="PF07479">
    <property type="entry name" value="NAD_Gly3P_dh_C"/>
    <property type="match status" value="1"/>
</dbReference>
<evidence type="ECO:0000259" key="10">
    <source>
        <dbReference type="Pfam" id="PF01210"/>
    </source>
</evidence>
<feature type="domain" description="Glycerol-3-phosphate dehydrogenase NAD-dependent C-terminal" evidence="11">
    <location>
        <begin position="198"/>
        <end position="343"/>
    </location>
</feature>
<evidence type="ECO:0000256" key="3">
    <source>
        <dbReference type="ARBA" id="ARBA00023027"/>
    </source>
</evidence>
<keyword evidence="3 7" id="KW-0520">NAD</keyword>
<dbReference type="GO" id="GO:0046168">
    <property type="term" value="P:glycerol-3-phosphate catabolic process"/>
    <property type="evidence" value="ECO:0007669"/>
    <property type="project" value="UniProtKB-UniRule"/>
</dbReference>
<dbReference type="Proteomes" id="UP000887565">
    <property type="component" value="Unplaced"/>
</dbReference>
<evidence type="ECO:0000256" key="2">
    <source>
        <dbReference type="ARBA" id="ARBA00023002"/>
    </source>
</evidence>
<sequence length="363" mass="39740">MPQLHKIAIIGCGNWGSAICRIVGENAVKFPDLFDKCVRMWVFEELVDGKKLSEIINNEHVNRKYLPDVKLPENVLAVPDLVESAKDATILIFAIPHQFVAKTCKTLSGKIREDAIGVSLIKGLSASPDGSARLISSEVRDLLNGKIEIAVLMGANLANEVAEDQFCEATIGTKNKKTGLLLKLLFDTGNFRTTVVGDLETVEVCGALKNVVACAVGFSDGLGYADTTKSALIRIGLVEMIRFIQYFFKSTHLRTFLESCGVADLITTCYGGRNRRCAAAMVYTGQSIEEVEKELLNGQKLQGPATAAQASEMIERANLLDEFPLFVAVHKVCKGQFKPEQMLDHIRSFPVETIDSMTFLPPP</sequence>
<dbReference type="Pfam" id="PF01210">
    <property type="entry name" value="NAD_Gly3P_dh_N"/>
    <property type="match status" value="1"/>
</dbReference>
<dbReference type="FunFam" id="3.40.50.720:FF:000672">
    <property type="entry name" value="Glycerol-3-phosphate dehydrogenase [NAD(+)]"/>
    <property type="match status" value="1"/>
</dbReference>